<gene>
    <name evidence="2" type="ORF">UC8_37020</name>
</gene>
<feature type="transmembrane region" description="Helical" evidence="1">
    <location>
        <begin position="133"/>
        <end position="152"/>
    </location>
</feature>
<evidence type="ECO:0000313" key="3">
    <source>
        <dbReference type="Proteomes" id="UP000325286"/>
    </source>
</evidence>
<dbReference type="Pfam" id="PF10067">
    <property type="entry name" value="DUF2306"/>
    <property type="match status" value="1"/>
</dbReference>
<keyword evidence="1" id="KW-1133">Transmembrane helix</keyword>
<protein>
    <recommendedName>
        <fullName evidence="4">Membrane protein (DUF2306)</fullName>
    </recommendedName>
</protein>
<feature type="transmembrane region" description="Helical" evidence="1">
    <location>
        <begin position="108"/>
        <end position="127"/>
    </location>
</feature>
<dbReference type="OrthoDB" id="283150at2"/>
<dbReference type="KEGG" id="rul:UC8_37020"/>
<sequence>MIPIQPLQRNRPARLQHLQRLAAWGLLALLTKVLLAILVEYRHYFPPDFDVAFLTGRRTMFVGWYPAAFYTHILSGPIVLVLGALLMFSGSRPHLRSVHRRVARVQMLLLFVALVPSGLLLASQAQAGPLAGWGFAGLSLTTAATAAAAVYFATTGDLQAHRRWATRCLLLLVSPLLLRLTAGLAIMTHLDSDGFYQANAWLSWLIPLAGFELWRRFGRLHSLVPPIQEPSHA</sequence>
<keyword evidence="3" id="KW-1185">Reference proteome</keyword>
<organism evidence="2 3">
    <name type="scientific">Roseimaritima ulvae</name>
    <dbReference type="NCBI Taxonomy" id="980254"/>
    <lineage>
        <taxon>Bacteria</taxon>
        <taxon>Pseudomonadati</taxon>
        <taxon>Planctomycetota</taxon>
        <taxon>Planctomycetia</taxon>
        <taxon>Pirellulales</taxon>
        <taxon>Pirellulaceae</taxon>
        <taxon>Roseimaritima</taxon>
    </lineage>
</organism>
<reference evidence="2 3" key="1">
    <citation type="submission" date="2019-08" db="EMBL/GenBank/DDBJ databases">
        <title>Deep-cultivation of Planctomycetes and their phenomic and genomic characterization uncovers novel biology.</title>
        <authorList>
            <person name="Wiegand S."/>
            <person name="Jogler M."/>
            <person name="Boedeker C."/>
            <person name="Pinto D."/>
            <person name="Vollmers J."/>
            <person name="Rivas-Marin E."/>
            <person name="Kohn T."/>
            <person name="Peeters S.H."/>
            <person name="Heuer A."/>
            <person name="Rast P."/>
            <person name="Oberbeckmann S."/>
            <person name="Bunk B."/>
            <person name="Jeske O."/>
            <person name="Meyerdierks A."/>
            <person name="Storesund J.E."/>
            <person name="Kallscheuer N."/>
            <person name="Luecker S."/>
            <person name="Lage O.M."/>
            <person name="Pohl T."/>
            <person name="Merkel B.J."/>
            <person name="Hornburger P."/>
            <person name="Mueller R.-W."/>
            <person name="Bruemmer F."/>
            <person name="Labrenz M."/>
            <person name="Spormann A.M."/>
            <person name="Op den Camp H."/>
            <person name="Overmann J."/>
            <person name="Amann R."/>
            <person name="Jetten M.S.M."/>
            <person name="Mascher T."/>
            <person name="Medema M.H."/>
            <person name="Devos D.P."/>
            <person name="Kaster A.-K."/>
            <person name="Ovreas L."/>
            <person name="Rohde M."/>
            <person name="Galperin M.Y."/>
            <person name="Jogler C."/>
        </authorList>
    </citation>
    <scope>NUCLEOTIDE SEQUENCE [LARGE SCALE GENOMIC DNA]</scope>
    <source>
        <strain evidence="2 3">UC8</strain>
    </source>
</reference>
<evidence type="ECO:0000256" key="1">
    <source>
        <dbReference type="SAM" id="Phobius"/>
    </source>
</evidence>
<keyword evidence="1" id="KW-0812">Transmembrane</keyword>
<accession>A0A5B9QX32</accession>
<dbReference type="InterPro" id="IPR018750">
    <property type="entry name" value="DUF2306_membrane"/>
</dbReference>
<dbReference type="AlphaFoldDB" id="A0A5B9QX32"/>
<name>A0A5B9QX32_9BACT</name>
<proteinExistence type="predicted"/>
<feature type="transmembrane region" description="Helical" evidence="1">
    <location>
        <begin position="64"/>
        <end position="88"/>
    </location>
</feature>
<feature type="transmembrane region" description="Helical" evidence="1">
    <location>
        <begin position="21"/>
        <end position="44"/>
    </location>
</feature>
<evidence type="ECO:0000313" key="2">
    <source>
        <dbReference type="EMBL" id="QEG41676.1"/>
    </source>
</evidence>
<evidence type="ECO:0008006" key="4">
    <source>
        <dbReference type="Google" id="ProtNLM"/>
    </source>
</evidence>
<dbReference type="Proteomes" id="UP000325286">
    <property type="component" value="Chromosome"/>
</dbReference>
<dbReference type="RefSeq" id="WP_084428289.1">
    <property type="nucleotide sequence ID" value="NZ_CP042914.1"/>
</dbReference>
<feature type="transmembrane region" description="Helical" evidence="1">
    <location>
        <begin position="164"/>
        <end position="188"/>
    </location>
</feature>
<dbReference type="EMBL" id="CP042914">
    <property type="protein sequence ID" value="QEG41676.1"/>
    <property type="molecule type" value="Genomic_DNA"/>
</dbReference>
<keyword evidence="1" id="KW-0472">Membrane</keyword>